<dbReference type="AlphaFoldDB" id="A0A8J2SAM4"/>
<dbReference type="SUPFAM" id="SSF51182">
    <property type="entry name" value="RmlC-like cupins"/>
    <property type="match status" value="2"/>
</dbReference>
<dbReference type="Gene3D" id="2.60.120.10">
    <property type="entry name" value="Jelly Rolls"/>
    <property type="match status" value="1"/>
</dbReference>
<dbReference type="InterPro" id="IPR011051">
    <property type="entry name" value="RmlC_Cupin_sf"/>
</dbReference>
<evidence type="ECO:0000313" key="3">
    <source>
        <dbReference type="Proteomes" id="UP000789595"/>
    </source>
</evidence>
<dbReference type="Proteomes" id="UP000789595">
    <property type="component" value="Unassembled WGS sequence"/>
</dbReference>
<protein>
    <recommendedName>
        <fullName evidence="4">ChrR-like cupin domain-containing protein</fullName>
    </recommendedName>
</protein>
<evidence type="ECO:0000313" key="2">
    <source>
        <dbReference type="EMBL" id="CAH0364729.1"/>
    </source>
</evidence>
<comment type="caution">
    <text evidence="2">The sequence shown here is derived from an EMBL/GenBank/DDBJ whole genome shotgun (WGS) entry which is preliminary data.</text>
</comment>
<dbReference type="EMBL" id="CAKKNE010000001">
    <property type="protein sequence ID" value="CAH0364729.1"/>
    <property type="molecule type" value="Genomic_DNA"/>
</dbReference>
<organism evidence="2 3">
    <name type="scientific">Pelagomonas calceolata</name>
    <dbReference type="NCBI Taxonomy" id="35677"/>
    <lineage>
        <taxon>Eukaryota</taxon>
        <taxon>Sar</taxon>
        <taxon>Stramenopiles</taxon>
        <taxon>Ochrophyta</taxon>
        <taxon>Pelagophyceae</taxon>
        <taxon>Pelagomonadales</taxon>
        <taxon>Pelagomonadaceae</taxon>
        <taxon>Pelagomonas</taxon>
    </lineage>
</organism>
<gene>
    <name evidence="2" type="ORF">PECAL_1P11080</name>
</gene>
<proteinExistence type="predicted"/>
<dbReference type="OrthoDB" id="10525514at2759"/>
<feature type="region of interest" description="Disordered" evidence="1">
    <location>
        <begin position="1"/>
        <end position="47"/>
    </location>
</feature>
<sequence>MGKGGYGTPRGNASDVSWPAGQPRSIEKKTEPTELLTEPQTGTSSGCEDHVLCQKCAEMRPATAQPTWPATAQPTWWQRLTNLTLRTVWRIKGRRVSRERSQRSRKAWAIGGEWRSDEPVEDFEKNTDPTKTHIVRTNQGKWETSAHCFQCALNTVHECHDFGEDIHTFPGIERKWLSASVSEKVHYPRVRYLVSYPPRTPQLPYHDHPGGEEYLVFSGSFCDTNFPDVKSPAFVRYPIGTHHAAMTEPSSERTDILCWWGLMQATSSTESGRSIQLDPQTLTPSGIAPEAVSNRLVWSLSKDGIETRIERWESDSEIKWLRPHKEIFVLKGRVVIDGDELGEGDWCSLPVATEASSFSVLAPATVLVKELWPMDGWRTPRFRDVGHWASWKGGRVGGQGLVEHRPAVRRALTTCN</sequence>
<reference evidence="2" key="1">
    <citation type="submission" date="2021-11" db="EMBL/GenBank/DDBJ databases">
        <authorList>
            <consortium name="Genoscope - CEA"/>
            <person name="William W."/>
        </authorList>
    </citation>
    <scope>NUCLEOTIDE SEQUENCE</scope>
</reference>
<evidence type="ECO:0008006" key="4">
    <source>
        <dbReference type="Google" id="ProtNLM"/>
    </source>
</evidence>
<keyword evidence="3" id="KW-1185">Reference proteome</keyword>
<name>A0A8J2SAM4_9STRA</name>
<dbReference type="InterPro" id="IPR014710">
    <property type="entry name" value="RmlC-like_jellyroll"/>
</dbReference>
<evidence type="ECO:0000256" key="1">
    <source>
        <dbReference type="SAM" id="MobiDB-lite"/>
    </source>
</evidence>
<accession>A0A8J2SAM4</accession>